<dbReference type="PANTHER" id="PTHR45861:SF1">
    <property type="entry name" value="DNA POLYMERASE ALPHA CATALYTIC SUBUNIT"/>
    <property type="match status" value="1"/>
</dbReference>
<dbReference type="InterPro" id="IPR006133">
    <property type="entry name" value="DNA-dir_DNA_pol_B_exonuc"/>
</dbReference>
<dbReference type="InterPro" id="IPR042087">
    <property type="entry name" value="DNA_pol_B_thumb"/>
</dbReference>
<feature type="domain" description="Zinc finger DNA-directed DNA polymerase family B alpha" evidence="16">
    <location>
        <begin position="1255"/>
        <end position="1433"/>
    </location>
</feature>
<sequence length="1496" mass="169608">MSESPGSDQRSKRRKIDKHGRFAALERLRAAKATGVKNTYEVGEIQNVYDEVDESEYARIMNERAREDFVDDDDGSGYGYVENGREVFDEDEEAEIEGGRGKQDVKGGKKGSKKRGREEPAAPAVGRKSLKNYFNKERESKVKIADDDILADILGEIKSESTASGSGAATSTSEKREIRPMKMVVPARAKPVDKDEEMRKYMENFSKNIKKPERVEERDSDEEMLDRVLKQSSVDNPRAKVAVATATAVAKVKEERPPAVVVSEVKQEISEADLSHLENDFLDDDFDLPAEPETQPTQKVPMSQVGKQQVQVTEKLLSGWDNICLAELEEEMAVPDAMDTSISEESTETMRFWFWDAWTDPAKCQGEIYIFGKVATKKPGEFQSVCVHVLNVDRCMQLLPREKELDSDEPVTMLSVYNEFRDDISTRLKVTNYKTKKVRKNFAYTSGMAELEVPAESDYLEVRYSAKLPAPTLDRKYRTIAHIFGTNTNIVEQFLLERKVKGPCWMEIKNFKKNQSPSSYCKQEFTVPDIGSISVVTQAATTAPPPPLVICAINVRSILNKGNNEIAMISMLTHDRFPLNRAAPNPPFTKAFCGVARPSGTSWPYDFNPAEKKRTKVTKCENERTLLNWFLSMYGNIDPDLVVTHDAYDFQLDLICQRLMAMKIPQWARVSRLKMKTPSTRRVDDFFVGRLICDVKTSAEELIKSRSYDLNTLCAEVLKVQDGERKDVLLEDIPAMFEKSAELGQLIDLTMQDNFYTMRLLCEMNVLPLALQITQIAGNLMNRTLHGGRAERNEFLLLHAFNEKDYILPDKVQTKMGATQEAGEPAERRKPKSKAAYSGGLVLDPIKGFYDKFILLMDFNSLYPSIIQEYNICFTTVPPPPPGEETPTILQTEEMGILPRQVRKLVESRRAVKQLMKAPGLEPEQMMQYNIRQMALKLTANSLYGCLGYTRSRFYAQHMAALITQKGREILMNTKSIVEKMDYQVIYGDTDSIMINTNIVDYDQVFKIGASIKQFVNRTYKCLELDVDGIYKYLLLLKKKKYAAVSITKSGNEFKCTQELKGLDIVRRDWSKLAVIAGNFVLAEILSDKPMDERIENIHAKLEKLKTDLLTGATYPSLLDITKQLTRALNEYSDSSQLPHVTVAMRMNKTRNRNFKRGDMVGYIICDDGTSSPAMKRAYHIDELKDPANKDKLKPDVDYYLAQQVFPVVFRICEPLEGTDACRLALALGLDPKKFQALGAASRDGYDHAEGEAVQKTIAQKYRMCHRFEFKCVACGSNNPVAAGFRKDGGKQRSVFERCANEKCEVRPLHYLPAIKNQLTLAIRGDIKRFYERWMVCDNPICGVNTRLSSQVATKNNPNCLHCLKGLLVQQYSETDLYLQLNYYNYIFDLSHYSSKFTRTLPLDIREAHDKLREMVRQFLVQSKYATVRMSTLYMNYAINDATGQKVNAVKAFAEVAATKVGGGGGEVKVKREGKMGAPTASKKRHFPFGKFLNRK</sequence>
<dbReference type="GO" id="GO:0003677">
    <property type="term" value="F:DNA binding"/>
    <property type="evidence" value="ECO:0007669"/>
    <property type="project" value="UniProtKB-KW"/>
</dbReference>
<dbReference type="Pfam" id="PF12254">
    <property type="entry name" value="DNA_pol_alpha_N"/>
    <property type="match status" value="1"/>
</dbReference>
<gene>
    <name evidence="18" type="ORF">pipiens_007415</name>
</gene>
<evidence type="ECO:0000259" key="17">
    <source>
        <dbReference type="Pfam" id="PF12254"/>
    </source>
</evidence>
<dbReference type="NCBIfam" id="TIGR00592">
    <property type="entry name" value="pol2"/>
    <property type="match status" value="1"/>
</dbReference>
<evidence type="ECO:0000256" key="3">
    <source>
        <dbReference type="ARBA" id="ARBA00022679"/>
    </source>
</evidence>
<dbReference type="FunFam" id="3.30.420.10:FF:000151">
    <property type="entry name" value="DNA polymerase"/>
    <property type="match status" value="1"/>
</dbReference>
<dbReference type="InterPro" id="IPR036397">
    <property type="entry name" value="RNaseH_sf"/>
</dbReference>
<dbReference type="InterPro" id="IPR038256">
    <property type="entry name" value="Pol_alpha_znc_sf"/>
</dbReference>
<keyword evidence="4 12" id="KW-0548">Nucleotidyltransferase</keyword>
<dbReference type="InterPro" id="IPR024647">
    <property type="entry name" value="DNA_pol_a_cat_su_N"/>
</dbReference>
<keyword evidence="6" id="KW-0479">Metal-binding</keyword>
<dbReference type="Gene3D" id="2.40.50.730">
    <property type="match status" value="1"/>
</dbReference>
<protein>
    <recommendedName>
        <fullName evidence="12">DNA polymerase</fullName>
        <ecNumber evidence="12">2.7.7.7</ecNumber>
    </recommendedName>
</protein>
<feature type="region of interest" description="Disordered" evidence="13">
    <location>
        <begin position="66"/>
        <end position="124"/>
    </location>
</feature>
<evidence type="ECO:0000256" key="6">
    <source>
        <dbReference type="ARBA" id="ARBA00022723"/>
    </source>
</evidence>
<dbReference type="SUPFAM" id="SSF53098">
    <property type="entry name" value="Ribonuclease H-like"/>
    <property type="match status" value="1"/>
</dbReference>
<dbReference type="Proteomes" id="UP001562425">
    <property type="component" value="Unassembled WGS sequence"/>
</dbReference>
<dbReference type="Gene3D" id="3.30.420.10">
    <property type="entry name" value="Ribonuclease H-like superfamily/Ribonuclease H"/>
    <property type="match status" value="1"/>
</dbReference>
<evidence type="ECO:0000256" key="9">
    <source>
        <dbReference type="ARBA" id="ARBA00022932"/>
    </source>
</evidence>
<feature type="compositionally biased region" description="Basic and acidic residues" evidence="13">
    <location>
        <begin position="97"/>
        <end position="107"/>
    </location>
</feature>
<keyword evidence="19" id="KW-1185">Reference proteome</keyword>
<dbReference type="CDD" id="cd05532">
    <property type="entry name" value="POLBc_alpha"/>
    <property type="match status" value="1"/>
</dbReference>
<dbReference type="FunFam" id="1.10.132.60:FF:000004">
    <property type="entry name" value="DNA polymerase"/>
    <property type="match status" value="1"/>
</dbReference>
<accession>A0ABD1DMJ8</accession>
<dbReference type="Pfam" id="PF08996">
    <property type="entry name" value="zf-DNA_Pol"/>
    <property type="match status" value="1"/>
</dbReference>
<feature type="region of interest" description="Disordered" evidence="13">
    <location>
        <begin position="157"/>
        <end position="179"/>
    </location>
</feature>
<dbReference type="EC" id="2.7.7.7" evidence="12"/>
<dbReference type="InterPro" id="IPR006134">
    <property type="entry name" value="DNA-dir_DNA_pol_B_multi_dom"/>
</dbReference>
<keyword evidence="11" id="KW-0539">Nucleus</keyword>
<evidence type="ECO:0000256" key="8">
    <source>
        <dbReference type="ARBA" id="ARBA00022833"/>
    </source>
</evidence>
<feature type="domain" description="DNA polymerase alpha catalytic subunit N-terminal" evidence="17">
    <location>
        <begin position="25"/>
        <end position="89"/>
    </location>
</feature>
<reference evidence="18 19" key="1">
    <citation type="submission" date="2024-05" db="EMBL/GenBank/DDBJ databases">
        <title>Culex pipiens pipiens assembly and annotation.</title>
        <authorList>
            <person name="Alout H."/>
            <person name="Durand T."/>
        </authorList>
    </citation>
    <scope>NUCLEOTIDE SEQUENCE [LARGE SCALE GENOMIC DNA]</scope>
    <source>
        <strain evidence="18">HA-2024</strain>
        <tissue evidence="18">Whole body</tissue>
    </source>
</reference>
<comment type="caution">
    <text evidence="18">The sequence shown here is derived from an EMBL/GenBank/DDBJ whole genome shotgun (WGS) entry which is preliminary data.</text>
</comment>
<evidence type="ECO:0000256" key="1">
    <source>
        <dbReference type="ARBA" id="ARBA00004123"/>
    </source>
</evidence>
<evidence type="ECO:0000256" key="7">
    <source>
        <dbReference type="ARBA" id="ARBA00022771"/>
    </source>
</evidence>
<keyword evidence="3 12" id="KW-0808">Transferase</keyword>
<dbReference type="Gene3D" id="1.10.132.60">
    <property type="entry name" value="DNA polymerase family B, C-terminal domain"/>
    <property type="match status" value="1"/>
</dbReference>
<feature type="region of interest" description="Disordered" evidence="13">
    <location>
        <begin position="1"/>
        <end position="20"/>
    </location>
</feature>
<dbReference type="Pfam" id="PF00136">
    <property type="entry name" value="DNA_pol_B"/>
    <property type="match status" value="1"/>
</dbReference>
<evidence type="ECO:0000256" key="11">
    <source>
        <dbReference type="ARBA" id="ARBA00023242"/>
    </source>
</evidence>
<keyword evidence="8" id="KW-0862">Zinc</keyword>
<dbReference type="EMBL" id="JBEHCU010005242">
    <property type="protein sequence ID" value="KAL1400460.1"/>
    <property type="molecule type" value="Genomic_DNA"/>
</dbReference>
<evidence type="ECO:0000313" key="19">
    <source>
        <dbReference type="Proteomes" id="UP001562425"/>
    </source>
</evidence>
<feature type="domain" description="DNA-directed DNA polymerase family B multifunctional" evidence="14">
    <location>
        <begin position="780"/>
        <end position="1215"/>
    </location>
</feature>
<dbReference type="GO" id="GO:0033554">
    <property type="term" value="P:cellular response to stress"/>
    <property type="evidence" value="ECO:0007669"/>
    <property type="project" value="UniProtKB-ARBA"/>
</dbReference>
<evidence type="ECO:0000313" key="18">
    <source>
        <dbReference type="EMBL" id="KAL1400460.1"/>
    </source>
</evidence>
<feature type="compositionally biased region" description="Low complexity" evidence="13">
    <location>
        <begin position="160"/>
        <end position="172"/>
    </location>
</feature>
<dbReference type="PROSITE" id="PS00116">
    <property type="entry name" value="DNA_POLYMERASE_B"/>
    <property type="match status" value="1"/>
</dbReference>
<evidence type="ECO:0000259" key="16">
    <source>
        <dbReference type="Pfam" id="PF08996"/>
    </source>
</evidence>
<dbReference type="Gene3D" id="1.10.287.690">
    <property type="entry name" value="Helix hairpin bin"/>
    <property type="match status" value="1"/>
</dbReference>
<dbReference type="InterPro" id="IPR012337">
    <property type="entry name" value="RNaseH-like_sf"/>
</dbReference>
<keyword evidence="9 12" id="KW-0239">DNA-directed DNA polymerase</keyword>
<evidence type="ECO:0000256" key="12">
    <source>
        <dbReference type="RuleBase" id="RU000442"/>
    </source>
</evidence>
<name>A0ABD1DMJ8_CULPP</name>
<dbReference type="GO" id="GO:0003887">
    <property type="term" value="F:DNA-directed DNA polymerase activity"/>
    <property type="evidence" value="ECO:0007669"/>
    <property type="project" value="UniProtKB-KW"/>
</dbReference>
<dbReference type="InterPro" id="IPR015088">
    <property type="entry name" value="Znf_DNA-dir_DNA_pol_B_alpha"/>
</dbReference>
<dbReference type="Gene3D" id="3.90.1600.10">
    <property type="entry name" value="Palm domain of DNA polymerase"/>
    <property type="match status" value="1"/>
</dbReference>
<dbReference type="Gene3D" id="1.10.3200.20">
    <property type="entry name" value="DNA Polymerase alpha, zinc finger"/>
    <property type="match status" value="1"/>
</dbReference>
<evidence type="ECO:0000256" key="10">
    <source>
        <dbReference type="ARBA" id="ARBA00023125"/>
    </source>
</evidence>
<evidence type="ECO:0000259" key="15">
    <source>
        <dbReference type="Pfam" id="PF03104"/>
    </source>
</evidence>
<dbReference type="InterPro" id="IPR017964">
    <property type="entry name" value="DNA-dir_DNA_pol_B_CS"/>
</dbReference>
<evidence type="ECO:0000256" key="4">
    <source>
        <dbReference type="ARBA" id="ARBA00022695"/>
    </source>
</evidence>
<feature type="domain" description="DNA-directed DNA polymerase family B exonuclease" evidence="15">
    <location>
        <begin position="482"/>
        <end position="712"/>
    </location>
</feature>
<dbReference type="InterPro" id="IPR043502">
    <property type="entry name" value="DNA/RNA_pol_sf"/>
</dbReference>
<comment type="catalytic activity">
    <reaction evidence="12">
        <text>DNA(n) + a 2'-deoxyribonucleoside 5'-triphosphate = DNA(n+1) + diphosphate</text>
        <dbReference type="Rhea" id="RHEA:22508"/>
        <dbReference type="Rhea" id="RHEA-COMP:17339"/>
        <dbReference type="Rhea" id="RHEA-COMP:17340"/>
        <dbReference type="ChEBI" id="CHEBI:33019"/>
        <dbReference type="ChEBI" id="CHEBI:61560"/>
        <dbReference type="ChEBI" id="CHEBI:173112"/>
        <dbReference type="EC" id="2.7.7.7"/>
    </reaction>
</comment>
<keyword evidence="5 12" id="KW-0235">DNA replication</keyword>
<dbReference type="GO" id="GO:0008270">
    <property type="term" value="F:zinc ion binding"/>
    <property type="evidence" value="ECO:0007669"/>
    <property type="project" value="UniProtKB-KW"/>
</dbReference>
<evidence type="ECO:0000259" key="14">
    <source>
        <dbReference type="Pfam" id="PF00136"/>
    </source>
</evidence>
<dbReference type="SMART" id="SM00486">
    <property type="entry name" value="POLBc"/>
    <property type="match status" value="1"/>
</dbReference>
<dbReference type="InterPro" id="IPR006172">
    <property type="entry name" value="DNA-dir_DNA_pol_B"/>
</dbReference>
<keyword evidence="10 12" id="KW-0238">DNA-binding</keyword>
<dbReference type="InterPro" id="IPR023211">
    <property type="entry name" value="DNA_pol_palm_dom_sf"/>
</dbReference>
<dbReference type="SUPFAM" id="SSF56672">
    <property type="entry name" value="DNA/RNA polymerases"/>
    <property type="match status" value="1"/>
</dbReference>
<dbReference type="InterPro" id="IPR045846">
    <property type="entry name" value="POLBc_alpha"/>
</dbReference>
<evidence type="ECO:0000256" key="2">
    <source>
        <dbReference type="ARBA" id="ARBA00005755"/>
    </source>
</evidence>
<proteinExistence type="inferred from homology"/>
<dbReference type="PANTHER" id="PTHR45861">
    <property type="entry name" value="DNA POLYMERASE ALPHA CATALYTIC SUBUNIT"/>
    <property type="match status" value="1"/>
</dbReference>
<dbReference type="Pfam" id="PF03104">
    <property type="entry name" value="DNA_pol_B_exo1"/>
    <property type="match status" value="1"/>
</dbReference>
<dbReference type="Gene3D" id="3.30.70.2820">
    <property type="match status" value="1"/>
</dbReference>
<dbReference type="GO" id="GO:0006270">
    <property type="term" value="P:DNA replication initiation"/>
    <property type="evidence" value="ECO:0007669"/>
    <property type="project" value="UniProtKB-ARBA"/>
</dbReference>
<evidence type="ECO:0000256" key="13">
    <source>
        <dbReference type="SAM" id="MobiDB-lite"/>
    </source>
</evidence>
<comment type="similarity">
    <text evidence="2 12">Belongs to the DNA polymerase type-B family.</text>
</comment>
<dbReference type="GO" id="GO:0005658">
    <property type="term" value="C:alpha DNA polymerase:primase complex"/>
    <property type="evidence" value="ECO:0007669"/>
    <property type="project" value="UniProtKB-ARBA"/>
</dbReference>
<comment type="subcellular location">
    <subcellularLocation>
        <location evidence="1">Nucleus</location>
    </subcellularLocation>
</comment>
<dbReference type="FunFam" id="1.10.287.690:FF:000003">
    <property type="entry name" value="DNA polymerase"/>
    <property type="match status" value="1"/>
</dbReference>
<organism evidence="18 19">
    <name type="scientific">Culex pipiens pipiens</name>
    <name type="common">Northern house mosquito</name>
    <dbReference type="NCBI Taxonomy" id="38569"/>
    <lineage>
        <taxon>Eukaryota</taxon>
        <taxon>Metazoa</taxon>
        <taxon>Ecdysozoa</taxon>
        <taxon>Arthropoda</taxon>
        <taxon>Hexapoda</taxon>
        <taxon>Insecta</taxon>
        <taxon>Pterygota</taxon>
        <taxon>Neoptera</taxon>
        <taxon>Endopterygota</taxon>
        <taxon>Diptera</taxon>
        <taxon>Nematocera</taxon>
        <taxon>Culicoidea</taxon>
        <taxon>Culicidae</taxon>
        <taxon>Culicinae</taxon>
        <taxon>Culicini</taxon>
        <taxon>Culex</taxon>
        <taxon>Culex</taxon>
    </lineage>
</organism>
<keyword evidence="7" id="KW-0863">Zinc-finger</keyword>
<dbReference type="PRINTS" id="PR00106">
    <property type="entry name" value="DNAPOLB"/>
</dbReference>
<dbReference type="CDD" id="cd05776">
    <property type="entry name" value="DNA_polB_alpha_exo"/>
    <property type="match status" value="1"/>
</dbReference>
<evidence type="ECO:0000256" key="5">
    <source>
        <dbReference type="ARBA" id="ARBA00022705"/>
    </source>
</evidence>